<evidence type="ECO:0000256" key="3">
    <source>
        <dbReference type="ARBA" id="ARBA00022679"/>
    </source>
</evidence>
<organism evidence="5 6">
    <name type="scientific">Sorangium cellulosum</name>
    <name type="common">Polyangium cellulosum</name>
    <dbReference type="NCBI Taxonomy" id="56"/>
    <lineage>
        <taxon>Bacteria</taxon>
        <taxon>Pseudomonadati</taxon>
        <taxon>Myxococcota</taxon>
        <taxon>Polyangia</taxon>
        <taxon>Polyangiales</taxon>
        <taxon>Polyangiaceae</taxon>
        <taxon>Sorangium</taxon>
    </lineage>
</organism>
<dbReference type="Gene3D" id="3.40.50.150">
    <property type="entry name" value="Vaccinia Virus protein VP39"/>
    <property type="match status" value="1"/>
</dbReference>
<reference evidence="5 6" key="1">
    <citation type="submission" date="2014-02" db="EMBL/GenBank/DDBJ databases">
        <title>The small core and large imbalanced accessory genome model reveals a collaborative survival strategy of Sorangium cellulosum strains in nature.</title>
        <authorList>
            <person name="Han K."/>
            <person name="Peng R."/>
            <person name="Blom J."/>
            <person name="Li Y.-Z."/>
        </authorList>
    </citation>
    <scope>NUCLEOTIDE SEQUENCE [LARGE SCALE GENOMIC DNA]</scope>
    <source>
        <strain evidence="5 6">So0149</strain>
    </source>
</reference>
<dbReference type="PANTHER" id="PTHR43619">
    <property type="entry name" value="S-ADENOSYL-L-METHIONINE-DEPENDENT METHYLTRANSFERASE YKTD-RELATED"/>
    <property type="match status" value="1"/>
</dbReference>
<dbReference type="NCBIfam" id="TIGR00027">
    <property type="entry name" value="mthyl_TIGR00027"/>
    <property type="match status" value="1"/>
</dbReference>
<comment type="function">
    <text evidence="4">Exhibits S-adenosyl-L-methionine-dependent methyltransferase activity.</text>
</comment>
<dbReference type="InterPro" id="IPR029063">
    <property type="entry name" value="SAM-dependent_MTases_sf"/>
</dbReference>
<comment type="caution">
    <text evidence="5">The sequence shown here is derived from an EMBL/GenBank/DDBJ whole genome shotgun (WGS) entry which is preliminary data.</text>
</comment>
<comment type="similarity">
    <text evidence="1 4">Belongs to the UPF0677 family.</text>
</comment>
<dbReference type="GO" id="GO:0032259">
    <property type="term" value="P:methylation"/>
    <property type="evidence" value="ECO:0007669"/>
    <property type="project" value="UniProtKB-KW"/>
</dbReference>
<dbReference type="EMBL" id="JEMC01001236">
    <property type="protein sequence ID" value="KYF98668.1"/>
    <property type="molecule type" value="Genomic_DNA"/>
</dbReference>
<dbReference type="Proteomes" id="UP000075515">
    <property type="component" value="Unassembled WGS sequence"/>
</dbReference>
<evidence type="ECO:0000313" key="5">
    <source>
        <dbReference type="EMBL" id="KYF98668.1"/>
    </source>
</evidence>
<proteinExistence type="inferred from homology"/>
<dbReference type="PANTHER" id="PTHR43619:SF2">
    <property type="entry name" value="S-ADENOSYL-L-METHIONINE-DEPENDENT METHYLTRANSFERASES SUPERFAMILY PROTEIN"/>
    <property type="match status" value="1"/>
</dbReference>
<dbReference type="InterPro" id="IPR011610">
    <property type="entry name" value="SAM_mthyl_Trfase_ML2640-like"/>
</dbReference>
<sequence>MTAVMRERRPSQTASSVALIRALADQGLTDVPGFEDPVVHRLLSPGWSAALTLLARRIRRMDAAKRARVLARLSAVPLRVRAIDVELERAVERGCRQVVSLGAGLDTRAFRMKALSAAHFFEIDHPATQAFKRGKAAALTPVVERLTYVAVDFERDALSTRLRSSGHRPDEPTAWVWEGVVMYLSDEALRATLRALAEASAPGSVLLVNYMEPDDRRRLAFLRHLVTRLWSEPLVGLRRREVMRAEVERAGLRASSDTGAADWARQLGAPFDPENPAANLRLLVAERPGAG</sequence>
<dbReference type="AlphaFoldDB" id="A0A150T232"/>
<dbReference type="EC" id="2.1.1.-" evidence="4"/>
<gene>
    <name evidence="5" type="ORF">BE18_10545</name>
</gene>
<accession>A0A150T232</accession>
<keyword evidence="2 4" id="KW-0489">Methyltransferase</keyword>
<dbReference type="GO" id="GO:0008168">
    <property type="term" value="F:methyltransferase activity"/>
    <property type="evidence" value="ECO:0007669"/>
    <property type="project" value="UniProtKB-UniRule"/>
</dbReference>
<evidence type="ECO:0000256" key="2">
    <source>
        <dbReference type="ARBA" id="ARBA00022603"/>
    </source>
</evidence>
<dbReference type="InterPro" id="IPR007213">
    <property type="entry name" value="Ppm1/Ppm2/Tcmp"/>
</dbReference>
<dbReference type="Pfam" id="PF04072">
    <property type="entry name" value="LCM"/>
    <property type="match status" value="1"/>
</dbReference>
<name>A0A150T232_SORCE</name>
<dbReference type="SUPFAM" id="SSF53335">
    <property type="entry name" value="S-adenosyl-L-methionine-dependent methyltransferases"/>
    <property type="match status" value="1"/>
</dbReference>
<evidence type="ECO:0000256" key="4">
    <source>
        <dbReference type="RuleBase" id="RU362030"/>
    </source>
</evidence>
<keyword evidence="3" id="KW-0808">Transferase</keyword>
<evidence type="ECO:0000313" key="6">
    <source>
        <dbReference type="Proteomes" id="UP000075515"/>
    </source>
</evidence>
<keyword evidence="4" id="KW-0949">S-adenosyl-L-methionine</keyword>
<evidence type="ECO:0000256" key="1">
    <source>
        <dbReference type="ARBA" id="ARBA00008138"/>
    </source>
</evidence>
<protein>
    <recommendedName>
        <fullName evidence="4">S-adenosyl-L-methionine-dependent methyltransferase</fullName>
        <ecNumber evidence="4">2.1.1.-</ecNumber>
    </recommendedName>
</protein>